<evidence type="ECO:0000259" key="6">
    <source>
        <dbReference type="Pfam" id="PF04932"/>
    </source>
</evidence>
<proteinExistence type="predicted"/>
<dbReference type="PANTHER" id="PTHR37422:SF22">
    <property type="entry name" value="SLR1515 PROTEIN"/>
    <property type="match status" value="1"/>
</dbReference>
<dbReference type="eggNOG" id="COG3307">
    <property type="taxonomic scope" value="Bacteria"/>
</dbReference>
<dbReference type="HOGENOM" id="CLU_033061_0_0_3"/>
<comment type="subcellular location">
    <subcellularLocation>
        <location evidence="1">Membrane</location>
        <topology evidence="1">Multi-pass membrane protein</topology>
    </subcellularLocation>
</comment>
<organism evidence="7 8">
    <name type="scientific">Nostoc azollae (strain 0708)</name>
    <name type="common">Anabaena azollae (strain 0708)</name>
    <dbReference type="NCBI Taxonomy" id="551115"/>
    <lineage>
        <taxon>Bacteria</taxon>
        <taxon>Bacillati</taxon>
        <taxon>Cyanobacteriota</taxon>
        <taxon>Cyanophyceae</taxon>
        <taxon>Nostocales</taxon>
        <taxon>Nostocaceae</taxon>
        <taxon>Trichormus</taxon>
    </lineage>
</organism>
<evidence type="ECO:0000256" key="5">
    <source>
        <dbReference type="SAM" id="Phobius"/>
    </source>
</evidence>
<feature type="transmembrane region" description="Helical" evidence="5">
    <location>
        <begin position="253"/>
        <end position="271"/>
    </location>
</feature>
<feature type="transmembrane region" description="Helical" evidence="5">
    <location>
        <begin position="96"/>
        <end position="116"/>
    </location>
</feature>
<feature type="transmembrane region" description="Helical" evidence="5">
    <location>
        <begin position="412"/>
        <end position="435"/>
    </location>
</feature>
<name>D7E1L8_NOSA0</name>
<dbReference type="InterPro" id="IPR006007">
    <property type="entry name" value="Inorganic_carbon_transpt"/>
</dbReference>
<keyword evidence="8" id="KW-1185">Reference proteome</keyword>
<dbReference type="AlphaFoldDB" id="D7E1L8"/>
<evidence type="ECO:0000256" key="3">
    <source>
        <dbReference type="ARBA" id="ARBA00022989"/>
    </source>
</evidence>
<keyword evidence="2 5" id="KW-0812">Transmembrane</keyword>
<dbReference type="InterPro" id="IPR007016">
    <property type="entry name" value="O-antigen_ligase-rel_domated"/>
</dbReference>
<dbReference type="RefSeq" id="WP_013190263.1">
    <property type="nucleotide sequence ID" value="NC_014248.1"/>
</dbReference>
<dbReference type="KEGG" id="naz:Aazo_0822"/>
<dbReference type="STRING" id="551115.Aazo_0822"/>
<gene>
    <name evidence="7" type="ordered locus">Aazo_0822</name>
</gene>
<keyword evidence="4 5" id="KW-0472">Membrane</keyword>
<evidence type="ECO:0000256" key="2">
    <source>
        <dbReference type="ARBA" id="ARBA00022692"/>
    </source>
</evidence>
<dbReference type="Pfam" id="PF04932">
    <property type="entry name" value="Wzy_C"/>
    <property type="match status" value="1"/>
</dbReference>
<evidence type="ECO:0000256" key="4">
    <source>
        <dbReference type="ARBA" id="ARBA00023136"/>
    </source>
</evidence>
<dbReference type="OrthoDB" id="9806320at2"/>
<feature type="transmembrane region" description="Helical" evidence="5">
    <location>
        <begin position="151"/>
        <end position="169"/>
    </location>
</feature>
<accession>D7E1L8</accession>
<dbReference type="InterPro" id="IPR051533">
    <property type="entry name" value="WaaL-like"/>
</dbReference>
<feature type="transmembrane region" description="Helical" evidence="5">
    <location>
        <begin position="66"/>
        <end position="84"/>
    </location>
</feature>
<dbReference type="NCBIfam" id="TIGR00947">
    <property type="entry name" value="2A73"/>
    <property type="match status" value="1"/>
</dbReference>
<feature type="transmembrane region" description="Helical" evidence="5">
    <location>
        <begin position="205"/>
        <end position="223"/>
    </location>
</feature>
<dbReference type="Proteomes" id="UP000001511">
    <property type="component" value="Chromosome"/>
</dbReference>
<feature type="domain" description="O-antigen ligase-related" evidence="6">
    <location>
        <begin position="236"/>
        <end position="386"/>
    </location>
</feature>
<keyword evidence="3 5" id="KW-1133">Transmembrane helix</keyword>
<dbReference type="GO" id="GO:0016020">
    <property type="term" value="C:membrane"/>
    <property type="evidence" value="ECO:0007669"/>
    <property type="project" value="UniProtKB-SubCell"/>
</dbReference>
<protein>
    <submittedName>
        <fullName evidence="7">Inorganic carbon transporter</fullName>
    </submittedName>
</protein>
<dbReference type="PANTHER" id="PTHR37422">
    <property type="entry name" value="TEICHURONIC ACID BIOSYNTHESIS PROTEIN TUAE"/>
    <property type="match status" value="1"/>
</dbReference>
<reference evidence="7 8" key="1">
    <citation type="journal article" date="2010" name="PLoS ONE">
        <title>Genome erosion in a nitrogen-fixing vertically transmitted endosymbiotic multicellular cyanobacterium.</title>
        <authorList>
            <person name="Ran L."/>
            <person name="Larsson J."/>
            <person name="Vigil-Stenman T."/>
            <person name="Nylander J.A."/>
            <person name="Ininbergs K."/>
            <person name="Zheng W.W."/>
            <person name="Lapidus A."/>
            <person name="Lowry S."/>
            <person name="Haselkorn R."/>
            <person name="Bergman B."/>
        </authorList>
    </citation>
    <scope>NUCLEOTIDE SEQUENCE [LARGE SCALE GENOMIC DNA]</scope>
    <source>
        <strain evidence="7 8">0708</strain>
    </source>
</reference>
<evidence type="ECO:0000313" key="7">
    <source>
        <dbReference type="EMBL" id="ADI63245.1"/>
    </source>
</evidence>
<feature type="transmembrane region" description="Helical" evidence="5">
    <location>
        <begin position="122"/>
        <end position="144"/>
    </location>
</feature>
<feature type="transmembrane region" description="Helical" evidence="5">
    <location>
        <begin position="283"/>
        <end position="301"/>
    </location>
</feature>
<feature type="transmembrane region" description="Helical" evidence="5">
    <location>
        <begin position="441"/>
        <end position="457"/>
    </location>
</feature>
<evidence type="ECO:0000256" key="1">
    <source>
        <dbReference type="ARBA" id="ARBA00004141"/>
    </source>
</evidence>
<feature type="transmembrane region" description="Helical" evidence="5">
    <location>
        <begin position="379"/>
        <end position="400"/>
    </location>
</feature>
<sequence length="471" mass="53187">MNLVWQRFTLSSLPLKEYLNTSYLHRFMVGILRPWRQTSLLMQWGDTIAAALLSLVYALAPFVSTTLMLVLLLACIGFWLLLTLSDETTSVNVASVTPIHLLVLLYWGIAAIATALSPVKKAALSDLATLSLYLLLFTVCARVLRFSRMRSWLITLYLHTSLIVSVYGIRQWFFGAKALATWVDPESPLSKTTRVYSYLGNPNLLAGYLLPAVVLSLVAIFAWQGWFKKTLAVTMFAVNTICLVLTYSRGGWIALVVAFLTGMALLVYWWSLEMPPFWRTWSLPIILGSLIGVLVLAMIFVEPVRLRVVSIFADRQDSSNNFRRNVWDAVFRMIGDRPIIGIGPGHHSFNKVYPLYQQPRYTALSAYSIFLEVAVETGFMGLACFLWLIIVTFNTAFIQLQRFRESRSIEGFWVIGAIAALLGMLAHGMVDTVWYRPSLNTLWWLMVALVASYWTPLSQTTNQPNPEPGLK</sequence>
<dbReference type="EMBL" id="CP002059">
    <property type="protein sequence ID" value="ADI63245.1"/>
    <property type="molecule type" value="Genomic_DNA"/>
</dbReference>
<evidence type="ECO:0000313" key="8">
    <source>
        <dbReference type="Proteomes" id="UP000001511"/>
    </source>
</evidence>